<dbReference type="EMBL" id="BGJZ01000408">
    <property type="protein sequence ID" value="GBH13962.1"/>
    <property type="molecule type" value="Genomic_DNA"/>
</dbReference>
<keyword evidence="1" id="KW-0808">Transferase</keyword>
<organism evidence="1 2">
    <name type="scientific">Pseudomonas syringae pv. actinidiae</name>
    <dbReference type="NCBI Taxonomy" id="103796"/>
    <lineage>
        <taxon>Bacteria</taxon>
        <taxon>Pseudomonadati</taxon>
        <taxon>Pseudomonadota</taxon>
        <taxon>Gammaproteobacteria</taxon>
        <taxon>Pseudomonadales</taxon>
        <taxon>Pseudomonadaceae</taxon>
        <taxon>Pseudomonas</taxon>
        <taxon>Pseudomonas syringae</taxon>
    </lineage>
</organism>
<name>A0A2V0QXK5_PSESF</name>
<accession>A0A2V0QXK5</accession>
<gene>
    <name evidence="1" type="ORF">KPSA1_07457</name>
</gene>
<dbReference type="AlphaFoldDB" id="A0A2V0QXK5"/>
<reference evidence="1 2" key="1">
    <citation type="submission" date="2018-04" db="EMBL/GenBank/DDBJ databases">
        <title>Draft genome sequence of Pseudomonas syringae pv. actinidiae biovar 1 strains isolated from kiwifruit in Kagawa prefecture.</title>
        <authorList>
            <person name="Tabuchi M."/>
            <person name="Saito M."/>
            <person name="Fujiwara S."/>
            <person name="Sasa N."/>
            <person name="Akimitsu K."/>
            <person name="Gomi K."/>
            <person name="Konishi-Sugita S."/>
            <person name="Hamano K."/>
            <person name="Kataoka I."/>
        </authorList>
    </citation>
    <scope>NUCLEOTIDE SEQUENCE [LARGE SCALE GENOMIC DNA]</scope>
    <source>
        <strain evidence="1 2">MAFF212206</strain>
    </source>
</reference>
<keyword evidence="1" id="KW-0418">Kinase</keyword>
<evidence type="ECO:0000313" key="2">
    <source>
        <dbReference type="Proteomes" id="UP000247480"/>
    </source>
</evidence>
<proteinExistence type="predicted"/>
<sequence length="132" mass="14698">MSRLNATIRRLLLHVSAVSQSGPTRYLSPPSDVAVICCSEAPDRFRTHSGNRSSFLTTFAHVVRYSGAELKSSLTRDCPSLAAMTMALPPINRAAASVRNDVCMFSLDHDDRRRTIQRTSPGTRRTGSWRYQ</sequence>
<evidence type="ECO:0000313" key="1">
    <source>
        <dbReference type="EMBL" id="GBH13962.1"/>
    </source>
</evidence>
<dbReference type="GO" id="GO:0016301">
    <property type="term" value="F:kinase activity"/>
    <property type="evidence" value="ECO:0007669"/>
    <property type="project" value="UniProtKB-KW"/>
</dbReference>
<comment type="caution">
    <text evidence="1">The sequence shown here is derived from an EMBL/GenBank/DDBJ whole genome shotgun (WGS) entry which is preliminary data.</text>
</comment>
<dbReference type="Proteomes" id="UP000247480">
    <property type="component" value="Unassembled WGS sequence"/>
</dbReference>
<protein>
    <submittedName>
        <fullName evidence="1">Gluconate kinase</fullName>
    </submittedName>
</protein>